<name>A0A917TSQ7_9BACI</name>
<dbReference type="InterPro" id="IPR006157">
    <property type="entry name" value="FolB_dom"/>
</dbReference>
<protein>
    <recommendedName>
        <fullName evidence="6">7,8-dihydroneopterin aldolase</fullName>
        <ecNumber evidence="6">4.1.2.25</ecNumber>
    </recommendedName>
</protein>
<dbReference type="OrthoDB" id="9803748at2"/>
<dbReference type="GO" id="GO:0046656">
    <property type="term" value="P:folic acid biosynthetic process"/>
    <property type="evidence" value="ECO:0007669"/>
    <property type="project" value="UniProtKB-UniRule"/>
</dbReference>
<gene>
    <name evidence="8" type="primary">folB</name>
    <name evidence="8" type="ORF">GCM10011351_23110</name>
</gene>
<comment type="pathway">
    <text evidence="2 6">Cofactor biosynthesis; tetrahydrofolate biosynthesis; 2-amino-4-hydroxy-6-hydroxymethyl-7,8-dihydropteridine diphosphate from 7,8-dihydroneopterin triphosphate: step 3/4.</text>
</comment>
<dbReference type="CDD" id="cd00534">
    <property type="entry name" value="DHNA_DHNTPE"/>
    <property type="match status" value="1"/>
</dbReference>
<comment type="function">
    <text evidence="6">Catalyzes the conversion of 7,8-dihydroneopterin to 6-hydroxymethyl-7,8-dihydropterin.</text>
</comment>
<dbReference type="EMBL" id="BMLG01000014">
    <property type="protein sequence ID" value="GGM36388.1"/>
    <property type="molecule type" value="Genomic_DNA"/>
</dbReference>
<keyword evidence="4 6" id="KW-0289">Folate biosynthesis</keyword>
<dbReference type="Gene3D" id="3.30.1130.10">
    <property type="match status" value="1"/>
</dbReference>
<keyword evidence="9" id="KW-1185">Reference proteome</keyword>
<dbReference type="InterPro" id="IPR043133">
    <property type="entry name" value="GTP-CH-I_C/QueF"/>
</dbReference>
<evidence type="ECO:0000313" key="9">
    <source>
        <dbReference type="Proteomes" id="UP000618460"/>
    </source>
</evidence>
<feature type="domain" description="Dihydroneopterin aldolase/epimerase" evidence="7">
    <location>
        <begin position="4"/>
        <end position="117"/>
    </location>
</feature>
<comment type="catalytic activity">
    <reaction evidence="1 6">
        <text>7,8-dihydroneopterin = 6-hydroxymethyl-7,8-dihydropterin + glycolaldehyde</text>
        <dbReference type="Rhea" id="RHEA:10540"/>
        <dbReference type="ChEBI" id="CHEBI:17001"/>
        <dbReference type="ChEBI" id="CHEBI:17071"/>
        <dbReference type="ChEBI" id="CHEBI:44841"/>
        <dbReference type="EC" id="4.1.2.25"/>
    </reaction>
</comment>
<dbReference type="InterPro" id="IPR006156">
    <property type="entry name" value="Dihydroneopterin_aldolase"/>
</dbReference>
<dbReference type="Proteomes" id="UP000618460">
    <property type="component" value="Unassembled WGS sequence"/>
</dbReference>
<accession>A0A917TSQ7</accession>
<evidence type="ECO:0000256" key="5">
    <source>
        <dbReference type="ARBA" id="ARBA00023239"/>
    </source>
</evidence>
<dbReference type="EC" id="4.1.2.25" evidence="6"/>
<dbReference type="AlphaFoldDB" id="A0A917TSQ7"/>
<evidence type="ECO:0000313" key="8">
    <source>
        <dbReference type="EMBL" id="GGM36388.1"/>
    </source>
</evidence>
<dbReference type="GO" id="GO:0005737">
    <property type="term" value="C:cytoplasm"/>
    <property type="evidence" value="ECO:0007669"/>
    <property type="project" value="TreeGrafter"/>
</dbReference>
<dbReference type="GO" id="GO:0046654">
    <property type="term" value="P:tetrahydrofolate biosynthetic process"/>
    <property type="evidence" value="ECO:0007669"/>
    <property type="project" value="UniProtKB-UniRule"/>
</dbReference>
<organism evidence="8 9">
    <name type="scientific">Paraliobacillus quinghaiensis</name>
    <dbReference type="NCBI Taxonomy" id="470815"/>
    <lineage>
        <taxon>Bacteria</taxon>
        <taxon>Bacillati</taxon>
        <taxon>Bacillota</taxon>
        <taxon>Bacilli</taxon>
        <taxon>Bacillales</taxon>
        <taxon>Bacillaceae</taxon>
        <taxon>Paraliobacillus</taxon>
    </lineage>
</organism>
<dbReference type="SUPFAM" id="SSF55620">
    <property type="entry name" value="Tetrahydrobiopterin biosynthesis enzymes-like"/>
    <property type="match status" value="1"/>
</dbReference>
<dbReference type="GO" id="GO:0004150">
    <property type="term" value="F:dihydroneopterin aldolase activity"/>
    <property type="evidence" value="ECO:0007669"/>
    <property type="project" value="UniProtKB-UniRule"/>
</dbReference>
<dbReference type="RefSeq" id="WP_117156999.1">
    <property type="nucleotide sequence ID" value="NZ_BMLG01000014.1"/>
</dbReference>
<dbReference type="PANTHER" id="PTHR42844">
    <property type="entry name" value="DIHYDRONEOPTERIN ALDOLASE 1-RELATED"/>
    <property type="match status" value="1"/>
</dbReference>
<evidence type="ECO:0000256" key="2">
    <source>
        <dbReference type="ARBA" id="ARBA00005013"/>
    </source>
</evidence>
<sequence length="121" mass="13837">MDKIYLDKMAFYGYHGLFPEENKLGQRFFVDVILELDLRKAGVSDQMEESINYGYVYQLTQEVVEGKSFKLIEAVAETIASRLLENFSQLKACRVKVNKPDAPIAGHIQAVAVEIYREQSK</sequence>
<evidence type="ECO:0000256" key="3">
    <source>
        <dbReference type="ARBA" id="ARBA00005708"/>
    </source>
</evidence>
<dbReference type="FunFam" id="3.30.1130.10:FF:000003">
    <property type="entry name" value="7,8-dihydroneopterin aldolase"/>
    <property type="match status" value="1"/>
</dbReference>
<evidence type="ECO:0000256" key="1">
    <source>
        <dbReference type="ARBA" id="ARBA00001353"/>
    </source>
</evidence>
<dbReference type="PANTHER" id="PTHR42844:SF1">
    <property type="entry name" value="DIHYDRONEOPTERIN ALDOLASE 1-RELATED"/>
    <property type="match status" value="1"/>
</dbReference>
<comment type="caution">
    <text evidence="8">The sequence shown here is derived from an EMBL/GenBank/DDBJ whole genome shotgun (WGS) entry which is preliminary data.</text>
</comment>
<comment type="similarity">
    <text evidence="3 6">Belongs to the DHNA family.</text>
</comment>
<proteinExistence type="inferred from homology"/>
<dbReference type="SMART" id="SM00905">
    <property type="entry name" value="FolB"/>
    <property type="match status" value="1"/>
</dbReference>
<evidence type="ECO:0000256" key="6">
    <source>
        <dbReference type="RuleBase" id="RU362079"/>
    </source>
</evidence>
<evidence type="ECO:0000256" key="4">
    <source>
        <dbReference type="ARBA" id="ARBA00022909"/>
    </source>
</evidence>
<evidence type="ECO:0000259" key="7">
    <source>
        <dbReference type="SMART" id="SM00905"/>
    </source>
</evidence>
<dbReference type="NCBIfam" id="TIGR00525">
    <property type="entry name" value="folB"/>
    <property type="match status" value="1"/>
</dbReference>
<keyword evidence="5 6" id="KW-0456">Lyase</keyword>
<dbReference type="Pfam" id="PF02152">
    <property type="entry name" value="FolB"/>
    <property type="match status" value="1"/>
</dbReference>
<reference evidence="8" key="1">
    <citation type="journal article" date="2014" name="Int. J. Syst. Evol. Microbiol.">
        <title>Complete genome sequence of Corynebacterium casei LMG S-19264T (=DSM 44701T), isolated from a smear-ripened cheese.</title>
        <authorList>
            <consortium name="US DOE Joint Genome Institute (JGI-PGF)"/>
            <person name="Walter F."/>
            <person name="Albersmeier A."/>
            <person name="Kalinowski J."/>
            <person name="Ruckert C."/>
        </authorList>
    </citation>
    <scope>NUCLEOTIDE SEQUENCE</scope>
    <source>
        <strain evidence="8">CGMCC 1.6333</strain>
    </source>
</reference>
<dbReference type="NCBIfam" id="TIGR00526">
    <property type="entry name" value="folB_dom"/>
    <property type="match status" value="1"/>
</dbReference>
<reference evidence="8" key="2">
    <citation type="submission" date="2020-09" db="EMBL/GenBank/DDBJ databases">
        <authorList>
            <person name="Sun Q."/>
            <person name="Zhou Y."/>
        </authorList>
    </citation>
    <scope>NUCLEOTIDE SEQUENCE</scope>
    <source>
        <strain evidence="8">CGMCC 1.6333</strain>
    </source>
</reference>